<reference evidence="3 4" key="1">
    <citation type="journal article" date="2010" name="J. Bacteriol.">
        <title>Biochemical characterization of a novel indole prenyltransferase from Streptomyces sp. SN-593.</title>
        <authorList>
            <person name="Takahashi S."/>
            <person name="Takagi H."/>
            <person name="Toyoda A."/>
            <person name="Uramoto M."/>
            <person name="Nogawa T."/>
            <person name="Ueki M."/>
            <person name="Sakaki Y."/>
            <person name="Osada H."/>
        </authorList>
    </citation>
    <scope>NUCLEOTIDE SEQUENCE [LARGE SCALE GENOMIC DNA]</scope>
    <source>
        <strain evidence="3 4">SN-593</strain>
    </source>
</reference>
<dbReference type="GO" id="GO:0016787">
    <property type="term" value="F:hydrolase activity"/>
    <property type="evidence" value="ECO:0007669"/>
    <property type="project" value="UniProtKB-KW"/>
</dbReference>
<reference evidence="3 4" key="2">
    <citation type="journal article" date="2011" name="J. Antibiot.">
        <title>Furaquinocins I and J: novel polyketide isoprenoid hybrid compounds from Streptomyces reveromyceticus SN-593.</title>
        <authorList>
            <person name="Panthee S."/>
            <person name="Takahashi S."/>
            <person name="Takagi H."/>
            <person name="Nogawa T."/>
            <person name="Oowada E."/>
            <person name="Uramoto M."/>
            <person name="Osada H."/>
        </authorList>
    </citation>
    <scope>NUCLEOTIDE SEQUENCE [LARGE SCALE GENOMIC DNA]</scope>
    <source>
        <strain evidence="3 4">SN-593</strain>
    </source>
</reference>
<proteinExistence type="predicted"/>
<accession>A0A7U3UXU7</accession>
<dbReference type="PANTHER" id="PTHR21240">
    <property type="entry name" value="2-AMINO-3-CARBOXYLMUCONATE-6-SEMIALDEHYDE DECARBOXYLASE"/>
    <property type="match status" value="1"/>
</dbReference>
<dbReference type="EMBL" id="AP018365">
    <property type="protein sequence ID" value="BBB00782.1"/>
    <property type="molecule type" value="Genomic_DNA"/>
</dbReference>
<dbReference type="KEGG" id="arev:RVR_7919"/>
<name>A0A7U3UXU7_9ACTN</name>
<dbReference type="Pfam" id="PF04909">
    <property type="entry name" value="Amidohydro_2"/>
    <property type="match status" value="1"/>
</dbReference>
<dbReference type="GO" id="GO:0016831">
    <property type="term" value="F:carboxy-lyase activity"/>
    <property type="evidence" value="ECO:0007669"/>
    <property type="project" value="InterPro"/>
</dbReference>
<dbReference type="InterPro" id="IPR032465">
    <property type="entry name" value="ACMSD"/>
</dbReference>
<dbReference type="RefSeq" id="WP_202236766.1">
    <property type="nucleotide sequence ID" value="NZ_AP018365.1"/>
</dbReference>
<feature type="domain" description="Amidohydrolase-related" evidence="2">
    <location>
        <begin position="53"/>
        <end position="333"/>
    </location>
</feature>
<dbReference type="SUPFAM" id="SSF51556">
    <property type="entry name" value="Metallo-dependent hydrolases"/>
    <property type="match status" value="1"/>
</dbReference>
<keyword evidence="4" id="KW-1185">Reference proteome</keyword>
<keyword evidence="1" id="KW-0456">Lyase</keyword>
<sequence>MADHRVIAVEEHFTTRAFLERAHGLDFAPGDRTEVELTRAVESLEPTRSRLLDLDARLAAMDAAGQDMALLSLNPPGVQPYAPADAAGLARDFNDELAQIVRDRPSRFGGLATVAPQAPEEAAAEIERAMGPLGLHGIMINSHTRGHYLDEPQFAPLLAAAEAHHAPVYLHPRVPSMLDQYSPYGMSGAIWGYAAEASLHAMRLILSGTLDRHPGLSIILGHLGEGIPYYLKRIDNRHAFAARTQGAATTMPRLELAPSDCFRRNFTITTSGIDDPDALDLALRAVGDTNIMFAIDTPYEDTAQSVAFLRTAPLTDTQRANISHNNAERVFGLT</sequence>
<dbReference type="InterPro" id="IPR006680">
    <property type="entry name" value="Amidohydro-rel"/>
</dbReference>
<gene>
    <name evidence="3" type="ORF">RVR_7919</name>
</gene>
<organism evidence="3 4">
    <name type="scientific">Actinacidiphila reveromycinica</name>
    <dbReference type="NCBI Taxonomy" id="659352"/>
    <lineage>
        <taxon>Bacteria</taxon>
        <taxon>Bacillati</taxon>
        <taxon>Actinomycetota</taxon>
        <taxon>Actinomycetes</taxon>
        <taxon>Kitasatosporales</taxon>
        <taxon>Streptomycetaceae</taxon>
        <taxon>Actinacidiphila</taxon>
    </lineage>
</organism>
<reference evidence="3 4" key="3">
    <citation type="journal article" date="2011" name="Nat. Chem. Biol.">
        <title>Reveromycin A biosynthesis uses RevG and RevJ for stereospecific spiroacetal formation.</title>
        <authorList>
            <person name="Takahashi S."/>
            <person name="Toyoda A."/>
            <person name="Sekiyama Y."/>
            <person name="Takagi H."/>
            <person name="Nogawa T."/>
            <person name="Uramoto M."/>
            <person name="Suzuki R."/>
            <person name="Koshino H."/>
            <person name="Kumano T."/>
            <person name="Panthee S."/>
            <person name="Dairi T."/>
            <person name="Ishikawa J."/>
            <person name="Ikeda H."/>
            <person name="Sakaki Y."/>
            <person name="Osada H."/>
        </authorList>
    </citation>
    <scope>NUCLEOTIDE SEQUENCE [LARGE SCALE GENOMIC DNA]</scope>
    <source>
        <strain evidence="3 4">SN-593</strain>
    </source>
</reference>
<dbReference type="PANTHER" id="PTHR21240:SF30">
    <property type="entry name" value="AMIDOHYDROLASE-RELATED DOMAIN-CONTAINING PROTEIN-RELATED"/>
    <property type="match status" value="1"/>
</dbReference>
<dbReference type="InterPro" id="IPR032466">
    <property type="entry name" value="Metal_Hydrolase"/>
</dbReference>
<evidence type="ECO:0000313" key="3">
    <source>
        <dbReference type="EMBL" id="BBB00782.1"/>
    </source>
</evidence>
<keyword evidence="3" id="KW-0378">Hydrolase</keyword>
<dbReference type="Gene3D" id="3.20.20.140">
    <property type="entry name" value="Metal-dependent hydrolases"/>
    <property type="match status" value="1"/>
</dbReference>
<dbReference type="Proteomes" id="UP000595703">
    <property type="component" value="Chromosome"/>
</dbReference>
<evidence type="ECO:0000313" key="4">
    <source>
        <dbReference type="Proteomes" id="UP000595703"/>
    </source>
</evidence>
<dbReference type="GO" id="GO:0005829">
    <property type="term" value="C:cytosol"/>
    <property type="evidence" value="ECO:0007669"/>
    <property type="project" value="TreeGrafter"/>
</dbReference>
<reference evidence="3 4" key="4">
    <citation type="journal article" date="2020" name="Sci. Rep.">
        <title>beta-carboline chemical signals induce reveromycin production through a LuxR family regulator in Streptomyces sp. SN-593.</title>
        <authorList>
            <person name="Panthee S."/>
            <person name="Kito N."/>
            <person name="Hayashi T."/>
            <person name="Shimizu T."/>
            <person name="Ishikawa J."/>
            <person name="Hamamoto H."/>
            <person name="Osada H."/>
            <person name="Takahashi S."/>
        </authorList>
    </citation>
    <scope>NUCLEOTIDE SEQUENCE [LARGE SCALE GENOMIC DNA]</scope>
    <source>
        <strain evidence="3 4">SN-593</strain>
    </source>
</reference>
<evidence type="ECO:0000256" key="1">
    <source>
        <dbReference type="ARBA" id="ARBA00023239"/>
    </source>
</evidence>
<evidence type="ECO:0000259" key="2">
    <source>
        <dbReference type="Pfam" id="PF04909"/>
    </source>
</evidence>
<protein>
    <submittedName>
        <fullName evidence="3">Putative amidohydrolase</fullName>
    </submittedName>
</protein>
<dbReference type="GO" id="GO:0019748">
    <property type="term" value="P:secondary metabolic process"/>
    <property type="evidence" value="ECO:0007669"/>
    <property type="project" value="TreeGrafter"/>
</dbReference>
<dbReference type="AlphaFoldDB" id="A0A7U3UXU7"/>